<keyword evidence="2" id="KW-1185">Reference proteome</keyword>
<evidence type="ECO:0008006" key="3">
    <source>
        <dbReference type="Google" id="ProtNLM"/>
    </source>
</evidence>
<dbReference type="CDD" id="cd08054">
    <property type="entry name" value="gp6"/>
    <property type="match status" value="1"/>
</dbReference>
<dbReference type="Proteomes" id="UP001320544">
    <property type="component" value="Chromosome"/>
</dbReference>
<reference evidence="1 2" key="1">
    <citation type="submission" date="2022-01" db="EMBL/GenBank/DDBJ databases">
        <title>Novel bile acid biosynthetic pathways are enriched in the microbiome of centenarians.</title>
        <authorList>
            <person name="Sato Y."/>
            <person name="Atarashi K."/>
            <person name="Plichta R.D."/>
            <person name="Arai Y."/>
            <person name="Sasajima S."/>
            <person name="Kearney M.S."/>
            <person name="Suda W."/>
            <person name="Takeshita K."/>
            <person name="Sasaki T."/>
            <person name="Okamoto S."/>
            <person name="Skelly N.A."/>
            <person name="Okamura Y."/>
            <person name="Vlamakis H."/>
            <person name="Li Y."/>
            <person name="Tanoue T."/>
            <person name="Takei H."/>
            <person name="Nittono H."/>
            <person name="Narushima S."/>
            <person name="Irie J."/>
            <person name="Itoh H."/>
            <person name="Moriya K."/>
            <person name="Sugiura Y."/>
            <person name="Suematsu M."/>
            <person name="Moritoki N."/>
            <person name="Shibata S."/>
            <person name="Littman R.D."/>
            <person name="Fischbach A.M."/>
            <person name="Uwamino Y."/>
            <person name="Inoue T."/>
            <person name="Honda A."/>
            <person name="Hattori M."/>
            <person name="Murai T."/>
            <person name="Xavier J.R."/>
            <person name="Hirose N."/>
            <person name="Honda K."/>
        </authorList>
    </citation>
    <scope>NUCLEOTIDE SEQUENCE [LARGE SCALE GENOMIC DNA]</scope>
    <source>
        <strain evidence="1 2">CE91-St30</strain>
    </source>
</reference>
<gene>
    <name evidence="1" type="ORF">CE91St30_02800</name>
</gene>
<name>A0ABN6MDW4_9ACTN</name>
<evidence type="ECO:0000313" key="2">
    <source>
        <dbReference type="Proteomes" id="UP001320544"/>
    </source>
</evidence>
<dbReference type="NCBIfam" id="TIGR01560">
    <property type="entry name" value="put_DNA_pack"/>
    <property type="match status" value="1"/>
</dbReference>
<accession>A0ABN6MDW4</accession>
<protein>
    <recommendedName>
        <fullName evidence="3">Phage gp6-like head-tail connector protein</fullName>
    </recommendedName>
</protein>
<sequence length="109" mass="12504">MAEERATQLESLRATSIPNEVLLRFLRLDPSYVDDIEQATVDLMYQAAISHLIESYGLDEEYLDTYPDMAIAVLVLTRDMYDNRSITVDKSNENRTVKSIMASHDFNLL</sequence>
<evidence type="ECO:0000313" key="1">
    <source>
        <dbReference type="EMBL" id="BDE94947.1"/>
    </source>
</evidence>
<dbReference type="EMBL" id="AP025564">
    <property type="protein sequence ID" value="BDE94947.1"/>
    <property type="molecule type" value="Genomic_DNA"/>
</dbReference>
<dbReference type="Gene3D" id="1.10.3230.30">
    <property type="entry name" value="Phage gp6-like head-tail connector protein"/>
    <property type="match status" value="1"/>
</dbReference>
<organism evidence="1 2">
    <name type="scientific">Raoultibacter timonensis</name>
    <dbReference type="NCBI Taxonomy" id="1907662"/>
    <lineage>
        <taxon>Bacteria</taxon>
        <taxon>Bacillati</taxon>
        <taxon>Actinomycetota</taxon>
        <taxon>Coriobacteriia</taxon>
        <taxon>Eggerthellales</taxon>
        <taxon>Eggerthellaceae</taxon>
        <taxon>Raoultibacter</taxon>
    </lineage>
</organism>
<dbReference type="RefSeq" id="WP_244411469.1">
    <property type="nucleotide sequence ID" value="NZ_AP025564.1"/>
</dbReference>
<proteinExistence type="predicted"/>
<dbReference type="InterPro" id="IPR006450">
    <property type="entry name" value="Phage_HK97_gp6-like"/>
</dbReference>